<dbReference type="Proteomes" id="UP000548423">
    <property type="component" value="Unassembled WGS sequence"/>
</dbReference>
<comment type="caution">
    <text evidence="1">The sequence shown here is derived from an EMBL/GenBank/DDBJ whole genome shotgun (WGS) entry which is preliminary data.</text>
</comment>
<dbReference type="AlphaFoldDB" id="A0A852TG66"/>
<dbReference type="EMBL" id="JACCBX010000007">
    <property type="protein sequence ID" value="NYE06756.1"/>
    <property type="molecule type" value="Genomic_DNA"/>
</dbReference>
<reference evidence="2" key="2">
    <citation type="submission" date="2020-08" db="EMBL/GenBank/DDBJ databases">
        <title>The Agave Microbiome: Exploring the role of microbial communities in plant adaptations to desert environments.</title>
        <authorList>
            <person name="Partida-Martinez L.P."/>
        </authorList>
    </citation>
    <scope>NUCLEOTIDE SEQUENCE [LARGE SCALE GENOMIC DNA]</scope>
    <source>
        <strain evidence="2">AT2.8</strain>
    </source>
</reference>
<organism evidence="1 2">
    <name type="scientific">Neobacillus niacini</name>
    <dbReference type="NCBI Taxonomy" id="86668"/>
    <lineage>
        <taxon>Bacteria</taxon>
        <taxon>Bacillati</taxon>
        <taxon>Bacillota</taxon>
        <taxon>Bacilli</taxon>
        <taxon>Bacillales</taxon>
        <taxon>Bacillaceae</taxon>
        <taxon>Neobacillus</taxon>
    </lineage>
</organism>
<evidence type="ECO:0000313" key="2">
    <source>
        <dbReference type="Proteomes" id="UP000548423"/>
    </source>
</evidence>
<name>A0A852TG66_9BACI</name>
<evidence type="ECO:0000313" key="1">
    <source>
        <dbReference type="EMBL" id="NYE06756.1"/>
    </source>
</evidence>
<proteinExistence type="predicted"/>
<reference evidence="2" key="1">
    <citation type="submission" date="2020-07" db="EMBL/GenBank/DDBJ databases">
        <authorList>
            <person name="Partida-Martinez L."/>
            <person name="Huntemann M."/>
            <person name="Clum A."/>
            <person name="Wang J."/>
            <person name="Palaniappan K."/>
            <person name="Ritter S."/>
            <person name="Chen I.-M."/>
            <person name="Stamatis D."/>
            <person name="Reddy T."/>
            <person name="O'Malley R."/>
            <person name="Daum C."/>
            <person name="Shapiro N."/>
            <person name="Ivanova N."/>
            <person name="Kyrpides N."/>
            <person name="Woyke T."/>
        </authorList>
    </citation>
    <scope>NUCLEOTIDE SEQUENCE [LARGE SCALE GENOMIC DNA]</scope>
    <source>
        <strain evidence="2">AT2.8</strain>
    </source>
</reference>
<accession>A0A852TG66</accession>
<gene>
    <name evidence="1" type="ORF">F4694_003536</name>
</gene>
<protein>
    <submittedName>
        <fullName evidence="1">Uncharacterized protein</fullName>
    </submittedName>
</protein>
<sequence length="86" mass="10170">MDYKIHRPFFSEPLKITIGNPLNETYYMIKNIVYREKQILALKRDEEQNTIILVEAKIDDGKLTYISMLTDDVLTDVSEIIENYIQ</sequence>